<name>A0A150Q2I3_SORCE</name>
<dbReference type="EMBL" id="JELX01000728">
    <property type="protein sequence ID" value="KYF62215.1"/>
    <property type="molecule type" value="Genomic_DNA"/>
</dbReference>
<dbReference type="Gene3D" id="3.10.450.50">
    <property type="match status" value="1"/>
</dbReference>
<dbReference type="InterPro" id="IPR032710">
    <property type="entry name" value="NTF2-like_dom_sf"/>
</dbReference>
<evidence type="ECO:0000259" key="1">
    <source>
        <dbReference type="Pfam" id="PF12680"/>
    </source>
</evidence>
<sequence length="144" mass="16407">MAYFHEDAVYATPDGKRHQGRAAIRAAFEPQFQGAYGRLEFINEDLIIDAARGRAALRWVCRHDLDVPPRGSLPRRLGVSLLRRALGRGRDWQGLDVFYFDGRQIAEKHTFARTLLPLMRAELQPEPWRGPADLESEARPRKGG</sequence>
<gene>
    <name evidence="2" type="ORF">BE04_18150</name>
</gene>
<dbReference type="Proteomes" id="UP000075604">
    <property type="component" value="Unassembled WGS sequence"/>
</dbReference>
<protein>
    <recommendedName>
        <fullName evidence="1">SnoaL-like domain-containing protein</fullName>
    </recommendedName>
</protein>
<evidence type="ECO:0000313" key="3">
    <source>
        <dbReference type="Proteomes" id="UP000075604"/>
    </source>
</evidence>
<dbReference type="InterPro" id="IPR037401">
    <property type="entry name" value="SnoaL-like"/>
</dbReference>
<evidence type="ECO:0000313" key="2">
    <source>
        <dbReference type="EMBL" id="KYF62215.1"/>
    </source>
</evidence>
<proteinExistence type="predicted"/>
<reference evidence="2 3" key="1">
    <citation type="submission" date="2014-02" db="EMBL/GenBank/DDBJ databases">
        <title>The small core and large imbalanced accessory genome model reveals a collaborative survival strategy of Sorangium cellulosum strains in nature.</title>
        <authorList>
            <person name="Han K."/>
            <person name="Peng R."/>
            <person name="Blom J."/>
            <person name="Li Y.-Z."/>
        </authorList>
    </citation>
    <scope>NUCLEOTIDE SEQUENCE [LARGE SCALE GENOMIC DNA]</scope>
    <source>
        <strain evidence="2 3">So0157-18</strain>
    </source>
</reference>
<dbReference type="Pfam" id="PF12680">
    <property type="entry name" value="SnoaL_2"/>
    <property type="match status" value="1"/>
</dbReference>
<feature type="domain" description="SnoaL-like" evidence="1">
    <location>
        <begin position="2"/>
        <end position="107"/>
    </location>
</feature>
<organism evidence="2 3">
    <name type="scientific">Sorangium cellulosum</name>
    <name type="common">Polyangium cellulosum</name>
    <dbReference type="NCBI Taxonomy" id="56"/>
    <lineage>
        <taxon>Bacteria</taxon>
        <taxon>Pseudomonadati</taxon>
        <taxon>Myxococcota</taxon>
        <taxon>Polyangia</taxon>
        <taxon>Polyangiales</taxon>
        <taxon>Polyangiaceae</taxon>
        <taxon>Sorangium</taxon>
    </lineage>
</organism>
<comment type="caution">
    <text evidence="2">The sequence shown here is derived from an EMBL/GenBank/DDBJ whole genome shotgun (WGS) entry which is preliminary data.</text>
</comment>
<accession>A0A150Q2I3</accession>
<dbReference type="AlphaFoldDB" id="A0A150Q2I3"/>
<dbReference type="SUPFAM" id="SSF54427">
    <property type="entry name" value="NTF2-like"/>
    <property type="match status" value="1"/>
</dbReference>